<feature type="transmembrane region" description="Helical" evidence="5">
    <location>
        <begin position="68"/>
        <end position="87"/>
    </location>
</feature>
<reference evidence="6 7" key="1">
    <citation type="submission" date="2019-10" db="EMBL/GenBank/DDBJ databases">
        <title>Glycomyces albidus sp. nov., a novel actinomycete isolated from rhizosphere soil of wheat (Triticum aestivum L.).</title>
        <authorList>
            <person name="Qian L."/>
        </authorList>
    </citation>
    <scope>NUCLEOTIDE SEQUENCE [LARGE SCALE GENOMIC DNA]</scope>
    <source>
        <strain evidence="6 7">NEAU-7082</strain>
    </source>
</reference>
<keyword evidence="3 5" id="KW-1133">Transmembrane helix</keyword>
<proteinExistence type="predicted"/>
<name>A0A6L5G2U5_9ACTN</name>
<evidence type="ECO:0000256" key="1">
    <source>
        <dbReference type="ARBA" id="ARBA00004141"/>
    </source>
</evidence>
<comment type="caution">
    <text evidence="6">The sequence shown here is derived from an EMBL/GenBank/DDBJ whole genome shotgun (WGS) entry which is preliminary data.</text>
</comment>
<protein>
    <submittedName>
        <fullName evidence="6">DoxX family protein</fullName>
    </submittedName>
</protein>
<evidence type="ECO:0000256" key="4">
    <source>
        <dbReference type="ARBA" id="ARBA00023136"/>
    </source>
</evidence>
<sequence length="118" mass="12007">MSTLYFVLALVGGLANLGSGLGAMARLRVILPLMDGAKVPHSMLVFPIGVLKALGGIGLLAGLAGLPLVGTAAAAGLVLFWTCAVYTHVLADFWPKETVGTFSFLGLAIATLALDLAL</sequence>
<evidence type="ECO:0000313" key="6">
    <source>
        <dbReference type="EMBL" id="MQM24147.1"/>
    </source>
</evidence>
<gene>
    <name evidence="6" type="ORF">GFD30_00930</name>
</gene>
<dbReference type="EMBL" id="WIAO01000001">
    <property type="protein sequence ID" value="MQM24147.1"/>
    <property type="molecule type" value="Genomic_DNA"/>
</dbReference>
<keyword evidence="7" id="KW-1185">Reference proteome</keyword>
<comment type="subcellular location">
    <subcellularLocation>
        <location evidence="1">Membrane</location>
        <topology evidence="1">Multi-pass membrane protein</topology>
    </subcellularLocation>
</comment>
<dbReference type="Proteomes" id="UP000477750">
    <property type="component" value="Unassembled WGS sequence"/>
</dbReference>
<accession>A0A6L5G2U5</accession>
<dbReference type="AlphaFoldDB" id="A0A6L5G2U5"/>
<feature type="transmembrane region" description="Helical" evidence="5">
    <location>
        <begin position="99"/>
        <end position="117"/>
    </location>
</feature>
<organism evidence="6 7">
    <name type="scientific">Glycomyces albidus</name>
    <dbReference type="NCBI Taxonomy" id="2656774"/>
    <lineage>
        <taxon>Bacteria</taxon>
        <taxon>Bacillati</taxon>
        <taxon>Actinomycetota</taxon>
        <taxon>Actinomycetes</taxon>
        <taxon>Glycomycetales</taxon>
        <taxon>Glycomycetaceae</taxon>
        <taxon>Glycomyces</taxon>
    </lineage>
</organism>
<dbReference type="RefSeq" id="WP_153023336.1">
    <property type="nucleotide sequence ID" value="NZ_WIAO01000001.1"/>
</dbReference>
<dbReference type="InterPro" id="IPR032808">
    <property type="entry name" value="DoxX"/>
</dbReference>
<dbReference type="GO" id="GO:0016020">
    <property type="term" value="C:membrane"/>
    <property type="evidence" value="ECO:0007669"/>
    <property type="project" value="UniProtKB-SubCell"/>
</dbReference>
<dbReference type="Pfam" id="PF13564">
    <property type="entry name" value="DoxX_2"/>
    <property type="match status" value="1"/>
</dbReference>
<evidence type="ECO:0000256" key="3">
    <source>
        <dbReference type="ARBA" id="ARBA00022989"/>
    </source>
</evidence>
<evidence type="ECO:0000313" key="7">
    <source>
        <dbReference type="Proteomes" id="UP000477750"/>
    </source>
</evidence>
<evidence type="ECO:0000256" key="5">
    <source>
        <dbReference type="SAM" id="Phobius"/>
    </source>
</evidence>
<evidence type="ECO:0000256" key="2">
    <source>
        <dbReference type="ARBA" id="ARBA00022692"/>
    </source>
</evidence>
<keyword evidence="4 5" id="KW-0472">Membrane</keyword>
<keyword evidence="2 5" id="KW-0812">Transmembrane</keyword>
<feature type="transmembrane region" description="Helical" evidence="5">
    <location>
        <begin position="44"/>
        <end position="61"/>
    </location>
</feature>